<proteinExistence type="predicted"/>
<evidence type="ECO:0000313" key="1">
    <source>
        <dbReference type="EMBL" id="DAD88398.1"/>
    </source>
</evidence>
<organism evidence="1">
    <name type="scientific">Siphoviridae sp. ctLfk13</name>
    <dbReference type="NCBI Taxonomy" id="2826251"/>
    <lineage>
        <taxon>Viruses</taxon>
        <taxon>Duplodnaviria</taxon>
        <taxon>Heunggongvirae</taxon>
        <taxon>Uroviricota</taxon>
        <taxon>Caudoviricetes</taxon>
    </lineage>
</organism>
<dbReference type="EMBL" id="BK015040">
    <property type="protein sequence ID" value="DAD88398.1"/>
    <property type="molecule type" value="Genomic_DNA"/>
</dbReference>
<reference evidence="1" key="1">
    <citation type="journal article" date="2021" name="Proc. Natl. Acad. Sci. U.S.A.">
        <title>A Catalog of Tens of Thousands of Viruses from Human Metagenomes Reveals Hidden Associations with Chronic Diseases.</title>
        <authorList>
            <person name="Tisza M.J."/>
            <person name="Buck C.B."/>
        </authorList>
    </citation>
    <scope>NUCLEOTIDE SEQUENCE</scope>
    <source>
        <strain evidence="1">CtLfk13</strain>
    </source>
</reference>
<name>A0A8S5N1B8_9CAUD</name>
<accession>A0A8S5N1B8</accession>
<sequence length="83" mass="9676">METNMLPNWYGIDGIKFEWRGAMSTPLLHYKGRKFYDSDIEDALWDNYVQDGGNTDNDEEWVAYVSANAVNYLEDVIFAIENE</sequence>
<protein>
    <submittedName>
        <fullName evidence="1">Uncharacterized protein</fullName>
    </submittedName>
</protein>